<comment type="similarity">
    <text evidence="3">Belongs to the methyl-accepting chemotaxis (MCP) protein family.</text>
</comment>
<feature type="transmembrane region" description="Helical" evidence="5">
    <location>
        <begin position="62"/>
        <end position="84"/>
    </location>
</feature>
<accession>A0A1Y0I806</accession>
<keyword evidence="5" id="KW-1133">Transmembrane helix</keyword>
<dbReference type="PROSITE" id="PS50111">
    <property type="entry name" value="CHEMOTAXIS_TRANSDUC_2"/>
    <property type="match status" value="1"/>
</dbReference>
<dbReference type="InterPro" id="IPR004090">
    <property type="entry name" value="Chemotax_Me-accpt_rcpt"/>
</dbReference>
<dbReference type="GO" id="GO:0007165">
    <property type="term" value="P:signal transduction"/>
    <property type="evidence" value="ECO:0007669"/>
    <property type="project" value="UniProtKB-KW"/>
</dbReference>
<dbReference type="GO" id="GO:0004888">
    <property type="term" value="F:transmembrane signaling receptor activity"/>
    <property type="evidence" value="ECO:0007669"/>
    <property type="project" value="InterPro"/>
</dbReference>
<keyword evidence="8" id="KW-1185">Reference proteome</keyword>
<dbReference type="SUPFAM" id="SSF58104">
    <property type="entry name" value="Methyl-accepting chemotaxis protein (MCP) signaling domain"/>
    <property type="match status" value="1"/>
</dbReference>
<comment type="subcellular location">
    <subcellularLocation>
        <location evidence="1">Membrane</location>
    </subcellularLocation>
</comment>
<dbReference type="EMBL" id="CP021425">
    <property type="protein sequence ID" value="ARU56329.1"/>
    <property type="molecule type" value="Genomic_DNA"/>
</dbReference>
<evidence type="ECO:0000313" key="8">
    <source>
        <dbReference type="Proteomes" id="UP000196027"/>
    </source>
</evidence>
<dbReference type="GO" id="GO:0006935">
    <property type="term" value="P:chemotaxis"/>
    <property type="evidence" value="ECO:0007669"/>
    <property type="project" value="InterPro"/>
</dbReference>
<keyword evidence="2 4" id="KW-0807">Transducer</keyword>
<dbReference type="OrthoDB" id="5675566at2"/>
<feature type="domain" description="Methyl-accepting transducer" evidence="6">
    <location>
        <begin position="223"/>
        <end position="376"/>
    </location>
</feature>
<evidence type="ECO:0000256" key="3">
    <source>
        <dbReference type="ARBA" id="ARBA00029447"/>
    </source>
</evidence>
<keyword evidence="5" id="KW-0472">Membrane</keyword>
<evidence type="ECO:0000256" key="2">
    <source>
        <dbReference type="ARBA" id="ARBA00023224"/>
    </source>
</evidence>
<evidence type="ECO:0000256" key="4">
    <source>
        <dbReference type="PROSITE-ProRule" id="PRU00284"/>
    </source>
</evidence>
<evidence type="ECO:0000259" key="6">
    <source>
        <dbReference type="PROSITE" id="PS50111"/>
    </source>
</evidence>
<proteinExistence type="inferred from homology"/>
<evidence type="ECO:0000313" key="7">
    <source>
        <dbReference type="EMBL" id="ARU56329.1"/>
    </source>
</evidence>
<dbReference type="AlphaFoldDB" id="A0A1Y0I806"/>
<sequence length="399" mass="44018">MRAIPADDQQIIRAKVAYPIQRKKPGRTLPGHYKLPHLVTGIALFSTVALIATLLVSFLPPAWAYASAFGTTLIMGALFTQHLIREPRILMKKAHSLINDPLSAYLASGKNSDTGRLYAALDIAQFQIAMLQSESNERSERLDRVTSDIQAHLSELPALHNVIIEHYKSQQQLKTEQDKLCEKIFAAENEKEDHREQVRAIYETLRINLTTCQTEAKETTAIIEQAQQYTTPLVQQAESIGDLIKEIDEIADQTNLLALNAAIEAARAGDHGRGFAVVSDEVRTLASKTQQVTETITATISSLMQLAHATQTSIATVNNADKQHHLSLQALSSPLETLSHPIDVVCAPLQVPNTPCLNTSDHAFHDSIFASESDVSIETTLAEWQENHSAQIEKLSLPM</sequence>
<dbReference type="Proteomes" id="UP000196027">
    <property type="component" value="Chromosome"/>
</dbReference>
<gene>
    <name evidence="7" type="ORF">OLMES_2266</name>
</gene>
<keyword evidence="5" id="KW-0812">Transmembrane</keyword>
<dbReference type="KEGG" id="ome:OLMES_2266"/>
<name>A0A1Y0I806_9GAMM</name>
<dbReference type="GO" id="GO:0016020">
    <property type="term" value="C:membrane"/>
    <property type="evidence" value="ECO:0007669"/>
    <property type="project" value="UniProtKB-SubCell"/>
</dbReference>
<protein>
    <submittedName>
        <fullName evidence="7">Methyl-accepting chemotaxis protein</fullName>
    </submittedName>
</protein>
<dbReference type="Gene3D" id="1.10.287.950">
    <property type="entry name" value="Methyl-accepting chemotaxis protein"/>
    <property type="match status" value="1"/>
</dbReference>
<organism evidence="7 8">
    <name type="scientific">Oleiphilus messinensis</name>
    <dbReference type="NCBI Taxonomy" id="141451"/>
    <lineage>
        <taxon>Bacteria</taxon>
        <taxon>Pseudomonadati</taxon>
        <taxon>Pseudomonadota</taxon>
        <taxon>Gammaproteobacteria</taxon>
        <taxon>Oceanospirillales</taxon>
        <taxon>Oleiphilaceae</taxon>
        <taxon>Oleiphilus</taxon>
    </lineage>
</organism>
<dbReference type="PANTHER" id="PTHR32089:SF112">
    <property type="entry name" value="LYSOZYME-LIKE PROTEIN-RELATED"/>
    <property type="match status" value="1"/>
</dbReference>
<feature type="transmembrane region" description="Helical" evidence="5">
    <location>
        <begin position="35"/>
        <end position="56"/>
    </location>
</feature>
<dbReference type="PANTHER" id="PTHR32089">
    <property type="entry name" value="METHYL-ACCEPTING CHEMOTAXIS PROTEIN MCPB"/>
    <property type="match status" value="1"/>
</dbReference>
<evidence type="ECO:0000256" key="5">
    <source>
        <dbReference type="SAM" id="Phobius"/>
    </source>
</evidence>
<dbReference type="SMART" id="SM00283">
    <property type="entry name" value="MA"/>
    <property type="match status" value="1"/>
</dbReference>
<dbReference type="PRINTS" id="PR00260">
    <property type="entry name" value="CHEMTRNSDUCR"/>
</dbReference>
<dbReference type="InterPro" id="IPR004089">
    <property type="entry name" value="MCPsignal_dom"/>
</dbReference>
<dbReference type="Pfam" id="PF00015">
    <property type="entry name" value="MCPsignal"/>
    <property type="match status" value="1"/>
</dbReference>
<reference evidence="7 8" key="1">
    <citation type="submission" date="2017-05" db="EMBL/GenBank/DDBJ databases">
        <title>Genomic insights into alkan degradation activity of Oleiphilus messinensis.</title>
        <authorList>
            <person name="Kozyavkin S.A."/>
            <person name="Slesarev A.I."/>
            <person name="Golyshin P.N."/>
            <person name="Korzhenkov A."/>
            <person name="Golyshina O.N."/>
            <person name="Toshchakov S.V."/>
        </authorList>
    </citation>
    <scope>NUCLEOTIDE SEQUENCE [LARGE SCALE GENOMIC DNA]</scope>
    <source>
        <strain evidence="7 8">ME102</strain>
    </source>
</reference>
<evidence type="ECO:0000256" key="1">
    <source>
        <dbReference type="ARBA" id="ARBA00004370"/>
    </source>
</evidence>